<keyword evidence="1" id="KW-0863">Zinc-finger</keyword>
<feature type="compositionally biased region" description="Pro residues" evidence="2">
    <location>
        <begin position="447"/>
        <end position="458"/>
    </location>
</feature>
<dbReference type="PANTHER" id="PTHR14879:SF5">
    <property type="entry name" value="RING-TYPE DOMAIN-CONTAINING PROTEIN"/>
    <property type="match status" value="1"/>
</dbReference>
<dbReference type="OrthoDB" id="3045089at2759"/>
<accession>A0A7J6PDV7</accession>
<organism evidence="5 6">
    <name type="scientific">Perkinsus olseni</name>
    <name type="common">Perkinsus atlanticus</name>
    <dbReference type="NCBI Taxonomy" id="32597"/>
    <lineage>
        <taxon>Eukaryota</taxon>
        <taxon>Sar</taxon>
        <taxon>Alveolata</taxon>
        <taxon>Perkinsozoa</taxon>
        <taxon>Perkinsea</taxon>
        <taxon>Perkinsida</taxon>
        <taxon>Perkinsidae</taxon>
        <taxon>Perkinsus</taxon>
    </lineage>
</organism>
<feature type="compositionally biased region" description="Low complexity" evidence="2">
    <location>
        <begin position="427"/>
        <end position="441"/>
    </location>
</feature>
<proteinExistence type="predicted"/>
<dbReference type="GO" id="GO:0008270">
    <property type="term" value="F:zinc ion binding"/>
    <property type="evidence" value="ECO:0007669"/>
    <property type="project" value="UniProtKB-KW"/>
</dbReference>
<evidence type="ECO:0000256" key="3">
    <source>
        <dbReference type="SAM" id="Phobius"/>
    </source>
</evidence>
<evidence type="ECO:0000256" key="2">
    <source>
        <dbReference type="SAM" id="MobiDB-lite"/>
    </source>
</evidence>
<name>A0A7J6PDV7_PEROL</name>
<protein>
    <recommendedName>
        <fullName evidence="4">RING-type domain-containing protein</fullName>
    </recommendedName>
</protein>
<feature type="domain" description="RING-type" evidence="4">
    <location>
        <begin position="209"/>
        <end position="248"/>
    </location>
</feature>
<evidence type="ECO:0000256" key="1">
    <source>
        <dbReference type="PROSITE-ProRule" id="PRU00175"/>
    </source>
</evidence>
<keyword evidence="3" id="KW-0472">Membrane</keyword>
<evidence type="ECO:0000259" key="4">
    <source>
        <dbReference type="PROSITE" id="PS50089"/>
    </source>
</evidence>
<comment type="caution">
    <text evidence="5">The sequence shown here is derived from an EMBL/GenBank/DDBJ whole genome shotgun (WGS) entry which is preliminary data.</text>
</comment>
<keyword evidence="1" id="KW-0479">Metal-binding</keyword>
<evidence type="ECO:0000313" key="6">
    <source>
        <dbReference type="Proteomes" id="UP000541610"/>
    </source>
</evidence>
<keyword evidence="3" id="KW-1133">Transmembrane helix</keyword>
<reference evidence="5 6" key="1">
    <citation type="submission" date="2020-04" db="EMBL/GenBank/DDBJ databases">
        <title>Perkinsus olseni comparative genomics.</title>
        <authorList>
            <person name="Bogema D.R."/>
        </authorList>
    </citation>
    <scope>NUCLEOTIDE SEQUENCE [LARGE SCALE GENOMIC DNA]</scope>
    <source>
        <strain evidence="5">00978-12</strain>
    </source>
</reference>
<dbReference type="SMART" id="SM00184">
    <property type="entry name" value="RING"/>
    <property type="match status" value="1"/>
</dbReference>
<keyword evidence="1" id="KW-0862">Zinc</keyword>
<dbReference type="EMBL" id="JABANP010000033">
    <property type="protein sequence ID" value="KAF4694378.1"/>
    <property type="molecule type" value="Genomic_DNA"/>
</dbReference>
<keyword evidence="3" id="KW-0812">Transmembrane</keyword>
<dbReference type="Proteomes" id="UP000541610">
    <property type="component" value="Unassembled WGS sequence"/>
</dbReference>
<sequence>MRLNCVVCTVIASAMRFSAQLARLEDGIPSSSHDTGGGIPFRRLQTNNNVPVGGWIVVGVLGGLLVLALIGCALYAKRMPADVGTQICRCGGCRRRFRVSANIQADTFMCRRCIREGRRRASVVEAEEREKRLDSLNNAPKKVMTLHRVSSHFYRMKSRVFVGESSSDSLSDTTELNTRSNSRPTMSIRRGFTKAVDAGQVEVPESELCKICFDAEARVVLLPCGHGGLCEGCAKDLIMASSECYICRQPVKLIAKLGRKALPRTTSTTSAVSRQASGMSADNYLAEVVGPDQLHHLESRRAELQAARLGVNPSEASESTTRIPLAAASAAAGENSSMGTPAIAHEVSQLTADGGAPPQRLMSTVAASSPGLDDQAVDLAAPAGTRAVTAATGELDRPSMPKPPTLPTGAAETGVVGEPSSTRASPGSAANQSNGQQQQSATEQSPIYPPEMNMPPPRAVTTGQGTAPNGGQDVTRV</sequence>
<dbReference type="AlphaFoldDB" id="A0A7J6PDV7"/>
<dbReference type="PANTHER" id="PTHR14879">
    <property type="entry name" value="CASPASE REGULATOR, RING FINGER DOMAIN-CONTAINING"/>
    <property type="match status" value="1"/>
</dbReference>
<evidence type="ECO:0000313" key="5">
    <source>
        <dbReference type="EMBL" id="KAF4694378.1"/>
    </source>
</evidence>
<dbReference type="Gene3D" id="3.30.40.10">
    <property type="entry name" value="Zinc/RING finger domain, C3HC4 (zinc finger)"/>
    <property type="match status" value="1"/>
</dbReference>
<dbReference type="SUPFAM" id="SSF57850">
    <property type="entry name" value="RING/U-box"/>
    <property type="match status" value="1"/>
</dbReference>
<dbReference type="InterPro" id="IPR051728">
    <property type="entry name" value="RING-FYVE_E3_ubiquitin-ligase"/>
</dbReference>
<dbReference type="InterPro" id="IPR001841">
    <property type="entry name" value="Znf_RING"/>
</dbReference>
<feature type="region of interest" description="Disordered" evidence="2">
    <location>
        <begin position="390"/>
        <end position="477"/>
    </location>
</feature>
<dbReference type="PROSITE" id="PS50089">
    <property type="entry name" value="ZF_RING_2"/>
    <property type="match status" value="1"/>
</dbReference>
<gene>
    <name evidence="5" type="ORF">FOZ60_008248</name>
</gene>
<dbReference type="Pfam" id="PF13920">
    <property type="entry name" value="zf-C3HC4_3"/>
    <property type="match status" value="1"/>
</dbReference>
<dbReference type="InterPro" id="IPR013083">
    <property type="entry name" value="Znf_RING/FYVE/PHD"/>
</dbReference>
<feature type="transmembrane region" description="Helical" evidence="3">
    <location>
        <begin position="52"/>
        <end position="76"/>
    </location>
</feature>